<evidence type="ECO:0000256" key="1">
    <source>
        <dbReference type="ARBA" id="ARBA00022723"/>
    </source>
</evidence>
<dbReference type="InterPro" id="IPR041492">
    <property type="entry name" value="HAD_2"/>
</dbReference>
<dbReference type="InterPro" id="IPR023198">
    <property type="entry name" value="PGP-like_dom2"/>
</dbReference>
<dbReference type="NCBIfam" id="TIGR01662">
    <property type="entry name" value="HAD-SF-IIIA"/>
    <property type="match status" value="1"/>
</dbReference>
<dbReference type="SUPFAM" id="SSF56784">
    <property type="entry name" value="HAD-like"/>
    <property type="match status" value="1"/>
</dbReference>
<dbReference type="InterPro" id="IPR023214">
    <property type="entry name" value="HAD_sf"/>
</dbReference>
<dbReference type="EMBL" id="BSNC01000005">
    <property type="protein sequence ID" value="GLP96624.1"/>
    <property type="molecule type" value="Genomic_DNA"/>
</dbReference>
<gene>
    <name evidence="5" type="ORF">GCM10007895_19300</name>
</gene>
<reference evidence="5" key="2">
    <citation type="submission" date="2023-01" db="EMBL/GenBank/DDBJ databases">
        <title>Draft genome sequence of Paraferrimonas sedimenticola strain NBRC 101628.</title>
        <authorList>
            <person name="Sun Q."/>
            <person name="Mori K."/>
        </authorList>
    </citation>
    <scope>NUCLEOTIDE SEQUENCE</scope>
    <source>
        <strain evidence="5">NBRC 101628</strain>
    </source>
</reference>
<dbReference type="GO" id="GO:0006281">
    <property type="term" value="P:DNA repair"/>
    <property type="evidence" value="ECO:0007669"/>
    <property type="project" value="TreeGrafter"/>
</dbReference>
<dbReference type="SFLD" id="SFLDG01135">
    <property type="entry name" value="C1.5.6:_HAD__Beta-PGM__Phospha"/>
    <property type="match status" value="1"/>
</dbReference>
<dbReference type="InterPro" id="IPR036412">
    <property type="entry name" value="HAD-like_sf"/>
</dbReference>
<dbReference type="GO" id="GO:0046872">
    <property type="term" value="F:metal ion binding"/>
    <property type="evidence" value="ECO:0007669"/>
    <property type="project" value="UniProtKB-KW"/>
</dbReference>
<evidence type="ECO:0000313" key="6">
    <source>
        <dbReference type="Proteomes" id="UP001161422"/>
    </source>
</evidence>
<dbReference type="Proteomes" id="UP001161422">
    <property type="component" value="Unassembled WGS sequence"/>
</dbReference>
<keyword evidence="4" id="KW-0119">Carbohydrate metabolism</keyword>
<reference evidence="5" key="1">
    <citation type="journal article" date="2014" name="Int. J. Syst. Evol. Microbiol.">
        <title>Complete genome sequence of Corynebacterium casei LMG S-19264T (=DSM 44701T), isolated from a smear-ripened cheese.</title>
        <authorList>
            <consortium name="US DOE Joint Genome Institute (JGI-PGF)"/>
            <person name="Walter F."/>
            <person name="Albersmeier A."/>
            <person name="Kalinowski J."/>
            <person name="Ruckert C."/>
        </authorList>
    </citation>
    <scope>NUCLEOTIDE SEQUENCE</scope>
    <source>
        <strain evidence="5">NBRC 101628</strain>
    </source>
</reference>
<keyword evidence="2" id="KW-0378">Hydrolase</keyword>
<keyword evidence="1" id="KW-0479">Metal-binding</keyword>
<dbReference type="RefSeq" id="WP_095503953.1">
    <property type="nucleotide sequence ID" value="NZ_BSNC01000005.1"/>
</dbReference>
<comment type="caution">
    <text evidence="5">The sequence shown here is derived from an EMBL/GenBank/DDBJ whole genome shotgun (WGS) entry which is preliminary data.</text>
</comment>
<dbReference type="SFLD" id="SFLDS00003">
    <property type="entry name" value="Haloacid_Dehalogenase"/>
    <property type="match status" value="1"/>
</dbReference>
<dbReference type="GO" id="GO:0005829">
    <property type="term" value="C:cytosol"/>
    <property type="evidence" value="ECO:0007669"/>
    <property type="project" value="TreeGrafter"/>
</dbReference>
<sequence>MAGAVLFDLDGTIIDTAPDLVAALNDTLVAHGYQPAPFDKVSSFTSDGSTGLLRAALGELPDERVIELKASLLEHYVARNGERACLYPEMPELLSELQTRGFKLGVITNKPARFTRPLLEALDLIDTFGTVISGDSCIKAKPSPFPMRLASQQLGVDSSRSWYLGDARRDMEAAHAVGMQAVAVSWGYIKAEDPIASWPKDRLIESPLDLLGHLD</sequence>
<organism evidence="5 6">
    <name type="scientific">Paraferrimonas sedimenticola</name>
    <dbReference type="NCBI Taxonomy" id="375674"/>
    <lineage>
        <taxon>Bacteria</taxon>
        <taxon>Pseudomonadati</taxon>
        <taxon>Pseudomonadota</taxon>
        <taxon>Gammaproteobacteria</taxon>
        <taxon>Alteromonadales</taxon>
        <taxon>Ferrimonadaceae</taxon>
        <taxon>Paraferrimonas</taxon>
    </lineage>
</organism>
<dbReference type="InterPro" id="IPR050155">
    <property type="entry name" value="HAD-like_hydrolase_sf"/>
</dbReference>
<keyword evidence="3" id="KW-0460">Magnesium</keyword>
<dbReference type="InterPro" id="IPR006439">
    <property type="entry name" value="HAD-SF_hydro_IA"/>
</dbReference>
<protein>
    <submittedName>
        <fullName evidence="5">Phosphoglycolate phosphatase, bacterial</fullName>
    </submittedName>
</protein>
<dbReference type="InterPro" id="IPR006549">
    <property type="entry name" value="HAD-SF_hydro_IIIA"/>
</dbReference>
<name>A0AA37VXL1_9GAMM</name>
<evidence type="ECO:0000256" key="2">
    <source>
        <dbReference type="ARBA" id="ARBA00022801"/>
    </source>
</evidence>
<evidence type="ECO:0000256" key="3">
    <source>
        <dbReference type="ARBA" id="ARBA00022842"/>
    </source>
</evidence>
<dbReference type="NCBIfam" id="TIGR01549">
    <property type="entry name" value="HAD-SF-IA-v1"/>
    <property type="match status" value="1"/>
</dbReference>
<dbReference type="PANTHER" id="PTHR43434">
    <property type="entry name" value="PHOSPHOGLYCOLATE PHOSPHATASE"/>
    <property type="match status" value="1"/>
</dbReference>
<dbReference type="SFLD" id="SFLDG01129">
    <property type="entry name" value="C1.5:_HAD__Beta-PGM__Phosphata"/>
    <property type="match status" value="1"/>
</dbReference>
<keyword evidence="6" id="KW-1185">Reference proteome</keyword>
<evidence type="ECO:0000256" key="4">
    <source>
        <dbReference type="ARBA" id="ARBA00023277"/>
    </source>
</evidence>
<dbReference type="Gene3D" id="1.10.150.240">
    <property type="entry name" value="Putative phosphatase, domain 2"/>
    <property type="match status" value="1"/>
</dbReference>
<accession>A0AA37VXL1</accession>
<dbReference type="GO" id="GO:0008967">
    <property type="term" value="F:phosphoglycolate phosphatase activity"/>
    <property type="evidence" value="ECO:0007669"/>
    <property type="project" value="TreeGrafter"/>
</dbReference>
<proteinExistence type="predicted"/>
<dbReference type="Pfam" id="PF13419">
    <property type="entry name" value="HAD_2"/>
    <property type="match status" value="1"/>
</dbReference>
<dbReference type="FunFam" id="3.40.50.1000:FF:000022">
    <property type="entry name" value="Phosphoglycolate phosphatase"/>
    <property type="match status" value="1"/>
</dbReference>
<dbReference type="Gene3D" id="3.40.50.1000">
    <property type="entry name" value="HAD superfamily/HAD-like"/>
    <property type="match status" value="1"/>
</dbReference>
<evidence type="ECO:0000313" key="5">
    <source>
        <dbReference type="EMBL" id="GLP96624.1"/>
    </source>
</evidence>
<dbReference type="AlphaFoldDB" id="A0AA37VXL1"/>
<dbReference type="PANTHER" id="PTHR43434:SF23">
    <property type="entry name" value="PHOSPHOGLYCOLATE PHOSPHATASE"/>
    <property type="match status" value="1"/>
</dbReference>